<proteinExistence type="predicted"/>
<dbReference type="EMBL" id="MN740695">
    <property type="protein sequence ID" value="QHU08268.1"/>
    <property type="molecule type" value="Genomic_DNA"/>
</dbReference>
<organism evidence="2">
    <name type="scientific">viral metagenome</name>
    <dbReference type="NCBI Taxonomy" id="1070528"/>
    <lineage>
        <taxon>unclassified sequences</taxon>
        <taxon>metagenomes</taxon>
        <taxon>organismal metagenomes</taxon>
    </lineage>
</organism>
<feature type="compositionally biased region" description="Acidic residues" evidence="1">
    <location>
        <begin position="21"/>
        <end position="35"/>
    </location>
</feature>
<evidence type="ECO:0000256" key="1">
    <source>
        <dbReference type="SAM" id="MobiDB-lite"/>
    </source>
</evidence>
<evidence type="ECO:0000313" key="2">
    <source>
        <dbReference type="EMBL" id="QHU08268.1"/>
    </source>
</evidence>
<protein>
    <submittedName>
        <fullName evidence="2">Uncharacterized protein</fullName>
    </submittedName>
</protein>
<dbReference type="AlphaFoldDB" id="A0A6C0JWM2"/>
<reference evidence="2" key="1">
    <citation type="journal article" date="2020" name="Nature">
        <title>Giant virus diversity and host interactions through global metagenomics.</title>
        <authorList>
            <person name="Schulz F."/>
            <person name="Roux S."/>
            <person name="Paez-Espino D."/>
            <person name="Jungbluth S."/>
            <person name="Walsh D.A."/>
            <person name="Denef V.J."/>
            <person name="McMahon K.D."/>
            <person name="Konstantinidis K.T."/>
            <person name="Eloe-Fadrosh E.A."/>
            <person name="Kyrpides N.C."/>
            <person name="Woyke T."/>
        </authorList>
    </citation>
    <scope>NUCLEOTIDE SEQUENCE</scope>
    <source>
        <strain evidence="2">GVMAG-S-1062768-28</strain>
    </source>
</reference>
<feature type="region of interest" description="Disordered" evidence="1">
    <location>
        <begin position="17"/>
        <end position="38"/>
    </location>
</feature>
<sequence length="221" mass="24939">MGLFSWFFGTVTIEANNNNHDEDDSDTSSSEEDIPQESSTIISPVLQQSQHRETYNLATAPDSETFLRLLGHGNENDYLDHTYPLIRWKDNFTYTLALLQHGARPYIVNTSGNRISLFTGDQLAEMDPNIICSLEIAGLPGSETFHDKIIQMDAELASCVAYAPTTPHFPACYMAYMTHDQENKINSILDQARLFDHIATHLGQQHLLRWMVNNNTFLGSV</sequence>
<accession>A0A6C0JWM2</accession>
<name>A0A6C0JWM2_9ZZZZ</name>